<comment type="caution">
    <text evidence="2">The sequence shown here is derived from an EMBL/GenBank/DDBJ whole genome shotgun (WGS) entry which is preliminary data.</text>
</comment>
<dbReference type="RefSeq" id="WP_262846939.1">
    <property type="nucleotide sequence ID" value="NZ_JANZYP010000054.1"/>
</dbReference>
<dbReference type="InterPro" id="IPR041413">
    <property type="entry name" value="MLTR_LBD"/>
</dbReference>
<evidence type="ECO:0000313" key="2">
    <source>
        <dbReference type="EMBL" id="MFC4591566.1"/>
    </source>
</evidence>
<dbReference type="SUPFAM" id="SSF47413">
    <property type="entry name" value="lambda repressor-like DNA-binding domains"/>
    <property type="match status" value="1"/>
</dbReference>
<dbReference type="PANTHER" id="PTHR35010">
    <property type="entry name" value="BLL4672 PROTEIN-RELATED"/>
    <property type="match status" value="1"/>
</dbReference>
<dbReference type="Gene3D" id="3.30.450.180">
    <property type="match status" value="1"/>
</dbReference>
<name>A0ABV9EPG4_9ACTN</name>
<dbReference type="Pfam" id="PF13560">
    <property type="entry name" value="HTH_31"/>
    <property type="match status" value="1"/>
</dbReference>
<organism evidence="2 3">
    <name type="scientific">Sphaerisporangium corydalis</name>
    <dbReference type="NCBI Taxonomy" id="1441875"/>
    <lineage>
        <taxon>Bacteria</taxon>
        <taxon>Bacillati</taxon>
        <taxon>Actinomycetota</taxon>
        <taxon>Actinomycetes</taxon>
        <taxon>Streptosporangiales</taxon>
        <taxon>Streptosporangiaceae</taxon>
        <taxon>Sphaerisporangium</taxon>
    </lineage>
</organism>
<gene>
    <name evidence="2" type="ORF">ACFO8L_36120</name>
</gene>
<dbReference type="CDD" id="cd00093">
    <property type="entry name" value="HTH_XRE"/>
    <property type="match status" value="1"/>
</dbReference>
<dbReference type="Proteomes" id="UP001595891">
    <property type="component" value="Unassembled WGS sequence"/>
</dbReference>
<dbReference type="EMBL" id="JBHSFN010000034">
    <property type="protein sequence ID" value="MFC4591566.1"/>
    <property type="molecule type" value="Genomic_DNA"/>
</dbReference>
<sequence length="303" mass="34250">MDSERLLGDFLRARRETTSLEDAGLTRIGHRRTPGLRREEVAMLAGVSTDYYIRLEQGRERRPSEQVLGALARVLDMDEDATEHLHELAYPWARRRGPITRTEQVIPSLRRLLGKWDHTPAFVLGRWMDMLAVNPLAEALYAGLEHNDNLIRMVFLNPESKRFYRDWEQVAYVKAAHLRAVAGTDPDDPFLPELVEELSAGSEEFRRLWARHDVRPKRSEVKRFHHREVGDLTLSYEAFTVNSTPGQHLVLLQADPGTPSEQALILLAALNGAPGGPARLPSSGPVLGASLGVPAPTHWRTRW</sequence>
<dbReference type="Pfam" id="PF17765">
    <property type="entry name" value="MLTR_LBD"/>
    <property type="match status" value="1"/>
</dbReference>
<keyword evidence="3" id="KW-1185">Reference proteome</keyword>
<reference evidence="3" key="1">
    <citation type="journal article" date="2019" name="Int. J. Syst. Evol. Microbiol.">
        <title>The Global Catalogue of Microorganisms (GCM) 10K type strain sequencing project: providing services to taxonomists for standard genome sequencing and annotation.</title>
        <authorList>
            <consortium name="The Broad Institute Genomics Platform"/>
            <consortium name="The Broad Institute Genome Sequencing Center for Infectious Disease"/>
            <person name="Wu L."/>
            <person name="Ma J."/>
        </authorList>
    </citation>
    <scope>NUCLEOTIDE SEQUENCE [LARGE SCALE GENOMIC DNA]</scope>
    <source>
        <strain evidence="3">CCUG 49560</strain>
    </source>
</reference>
<feature type="domain" description="HTH cro/C1-type" evidence="1">
    <location>
        <begin position="35"/>
        <end position="82"/>
    </location>
</feature>
<dbReference type="PANTHER" id="PTHR35010:SF2">
    <property type="entry name" value="BLL4672 PROTEIN"/>
    <property type="match status" value="1"/>
</dbReference>
<dbReference type="SMART" id="SM00530">
    <property type="entry name" value="HTH_XRE"/>
    <property type="match status" value="1"/>
</dbReference>
<accession>A0ABV9EPG4</accession>
<protein>
    <submittedName>
        <fullName evidence="2">Helix-turn-helix transcriptional regulator</fullName>
    </submittedName>
</protein>
<dbReference type="InterPro" id="IPR001387">
    <property type="entry name" value="Cro/C1-type_HTH"/>
</dbReference>
<proteinExistence type="predicted"/>
<evidence type="ECO:0000259" key="1">
    <source>
        <dbReference type="PROSITE" id="PS50943"/>
    </source>
</evidence>
<dbReference type="Gene3D" id="1.10.260.40">
    <property type="entry name" value="lambda repressor-like DNA-binding domains"/>
    <property type="match status" value="1"/>
</dbReference>
<evidence type="ECO:0000313" key="3">
    <source>
        <dbReference type="Proteomes" id="UP001595891"/>
    </source>
</evidence>
<dbReference type="InterPro" id="IPR010982">
    <property type="entry name" value="Lambda_DNA-bd_dom_sf"/>
</dbReference>
<dbReference type="PROSITE" id="PS50943">
    <property type="entry name" value="HTH_CROC1"/>
    <property type="match status" value="1"/>
</dbReference>